<gene>
    <name evidence="2" type="ORF">EXIGLDRAFT_704207</name>
</gene>
<name>A0A165BSC3_EXIGL</name>
<organism evidence="2 3">
    <name type="scientific">Exidia glandulosa HHB12029</name>
    <dbReference type="NCBI Taxonomy" id="1314781"/>
    <lineage>
        <taxon>Eukaryota</taxon>
        <taxon>Fungi</taxon>
        <taxon>Dikarya</taxon>
        <taxon>Basidiomycota</taxon>
        <taxon>Agaricomycotina</taxon>
        <taxon>Agaricomycetes</taxon>
        <taxon>Auriculariales</taxon>
        <taxon>Exidiaceae</taxon>
        <taxon>Exidia</taxon>
    </lineage>
</organism>
<dbReference type="InParanoid" id="A0A165BSC3"/>
<dbReference type="EMBL" id="KV426412">
    <property type="protein sequence ID" value="KZV81157.1"/>
    <property type="molecule type" value="Genomic_DNA"/>
</dbReference>
<keyword evidence="3" id="KW-1185">Reference proteome</keyword>
<feature type="compositionally biased region" description="Low complexity" evidence="1">
    <location>
        <begin position="229"/>
        <end position="247"/>
    </location>
</feature>
<sequence>MAKMSDILLCEFWSYHCGLSQVFEGVSNVHNHVLDTADVLESVRHLAEHNDTHMLTANATLAANETSINLLCTTANITHEALVQIIGRLEKLEGVLRNVKTNFSGITNGLRAPLRRLLEPVRQPAGPCLGSRLRPACQWHAEHGSALEIGYRTCPPKALHFDADTLNTELRAQGGFCSKRGNGGGQWGERPPAFCGGPPEQRIILISVRLQTSERPLRIRGRTPVAEQALTPSLPASASSSMSSNSPVHRPHAILDPMPYSTQKHLAKSKAQSAIAAVYHPVHAAATDEDELVD</sequence>
<protein>
    <submittedName>
        <fullName evidence="2">Uncharacterized protein</fullName>
    </submittedName>
</protein>
<accession>A0A165BSC3</accession>
<reference evidence="2 3" key="1">
    <citation type="journal article" date="2016" name="Mol. Biol. Evol.">
        <title>Comparative Genomics of Early-Diverging Mushroom-Forming Fungi Provides Insights into the Origins of Lignocellulose Decay Capabilities.</title>
        <authorList>
            <person name="Nagy L.G."/>
            <person name="Riley R."/>
            <person name="Tritt A."/>
            <person name="Adam C."/>
            <person name="Daum C."/>
            <person name="Floudas D."/>
            <person name="Sun H."/>
            <person name="Yadav J.S."/>
            <person name="Pangilinan J."/>
            <person name="Larsson K.H."/>
            <person name="Matsuura K."/>
            <person name="Barry K."/>
            <person name="Labutti K."/>
            <person name="Kuo R."/>
            <person name="Ohm R.A."/>
            <person name="Bhattacharya S.S."/>
            <person name="Shirouzu T."/>
            <person name="Yoshinaga Y."/>
            <person name="Martin F.M."/>
            <person name="Grigoriev I.V."/>
            <person name="Hibbett D.S."/>
        </authorList>
    </citation>
    <scope>NUCLEOTIDE SEQUENCE [LARGE SCALE GENOMIC DNA]</scope>
    <source>
        <strain evidence="2 3">HHB12029</strain>
    </source>
</reference>
<evidence type="ECO:0000313" key="3">
    <source>
        <dbReference type="Proteomes" id="UP000077266"/>
    </source>
</evidence>
<dbReference type="AlphaFoldDB" id="A0A165BSC3"/>
<feature type="region of interest" description="Disordered" evidence="1">
    <location>
        <begin position="222"/>
        <end position="255"/>
    </location>
</feature>
<evidence type="ECO:0000256" key="1">
    <source>
        <dbReference type="SAM" id="MobiDB-lite"/>
    </source>
</evidence>
<evidence type="ECO:0000313" key="2">
    <source>
        <dbReference type="EMBL" id="KZV81157.1"/>
    </source>
</evidence>
<dbReference type="Proteomes" id="UP000077266">
    <property type="component" value="Unassembled WGS sequence"/>
</dbReference>
<proteinExistence type="predicted"/>